<sequence length="575" mass="62751">MTGQGRQTWLATLGLRLRALIGGLPRPTGRFNFHPQPYSIGDPGHGRDLANGIYDFSGFRIEAPETGIFDLPAQSDALSDAVQGFDWLDHLAADGTLMARQKAQDWVLTWVSRYGATAGQVDLTGRRLLRMLLHSEFLIDGMDDTQVSKLINSMGRQANQLHLDWGRTAHGLSRFEALAGLLFAGLCLEGLNRHVEPALRALDAEAQSWVDDRGRIPTRNPEELLHILCLLIWIEHVLAEVHRAPGVGVTEAIVRIAPVLRSLRHADGSLARFHGGGRGPEGWLDFALAQSGVRKLDPNPLSMGIARLAALRSTLMVDCAAPPPPEHAHLAHASALAFELTSGRRPIIVSCGSGRSMGADWQQVGRETAAHSTLVVNGHSQGDFTPTRRGQKTLPPLQNGPRQVWADVVESEIGKGVECWHDAYRRRYGLIHSRQLALSSNGRVLAGQDTLAAVTDSDRQKLTETSDGLHGMPFSIHFHLHPDVEVIPGSDGRVVTLALASGENWVFRHDGHRNLSVDPSTYLDGGDLRPIPAKQLILKGRLLKDAVQVNWSLAKDDETPQGIRDLVQDGASTND</sequence>
<dbReference type="AlphaFoldDB" id="A0A917AI32"/>
<reference evidence="4" key="2">
    <citation type="submission" date="2020-09" db="EMBL/GenBank/DDBJ databases">
        <authorList>
            <person name="Sun Q."/>
            <person name="Zhou Y."/>
        </authorList>
    </citation>
    <scope>NUCLEOTIDE SEQUENCE</scope>
    <source>
        <strain evidence="4">CGMCC 1.16012</strain>
    </source>
</reference>
<proteinExistence type="predicted"/>
<evidence type="ECO:0000313" key="4">
    <source>
        <dbReference type="EMBL" id="GGE53587.1"/>
    </source>
</evidence>
<name>A0A917AI32_9RHOB</name>
<gene>
    <name evidence="4" type="ORF">GCM10011517_21620</name>
</gene>
<keyword evidence="5" id="KW-1185">Reference proteome</keyword>
<dbReference type="OrthoDB" id="9787373at2"/>
<feature type="region of interest" description="Disordered" evidence="2">
    <location>
        <begin position="377"/>
        <end position="399"/>
    </location>
</feature>
<dbReference type="Gene3D" id="1.50.10.100">
    <property type="entry name" value="Chondroitin AC/alginate lyase"/>
    <property type="match status" value="1"/>
</dbReference>
<dbReference type="Pfam" id="PF07940">
    <property type="entry name" value="Hepar_II_III_C"/>
    <property type="match status" value="1"/>
</dbReference>
<protein>
    <recommendedName>
        <fullName evidence="3">Heparinase II/III-like C-terminal domain-containing protein</fullName>
    </recommendedName>
</protein>
<dbReference type="Gene3D" id="2.70.98.70">
    <property type="match status" value="1"/>
</dbReference>
<dbReference type="InterPro" id="IPR008929">
    <property type="entry name" value="Chondroitin_lyas"/>
</dbReference>
<dbReference type="InterPro" id="IPR012480">
    <property type="entry name" value="Hepar_II_III_C"/>
</dbReference>
<evidence type="ECO:0000313" key="5">
    <source>
        <dbReference type="Proteomes" id="UP000606730"/>
    </source>
</evidence>
<dbReference type="RefSeq" id="WP_143226493.1">
    <property type="nucleotide sequence ID" value="NZ_BMKN01000002.1"/>
</dbReference>
<comment type="subcellular location">
    <subcellularLocation>
        <location evidence="1">Cell envelope</location>
    </subcellularLocation>
</comment>
<dbReference type="GO" id="GO:0030313">
    <property type="term" value="C:cell envelope"/>
    <property type="evidence" value="ECO:0007669"/>
    <property type="project" value="UniProtKB-SubCell"/>
</dbReference>
<dbReference type="GO" id="GO:0016829">
    <property type="term" value="F:lyase activity"/>
    <property type="evidence" value="ECO:0007669"/>
    <property type="project" value="InterPro"/>
</dbReference>
<reference evidence="4" key="1">
    <citation type="journal article" date="2014" name="Int. J. Syst. Evol. Microbiol.">
        <title>Complete genome sequence of Corynebacterium casei LMG S-19264T (=DSM 44701T), isolated from a smear-ripened cheese.</title>
        <authorList>
            <consortium name="US DOE Joint Genome Institute (JGI-PGF)"/>
            <person name="Walter F."/>
            <person name="Albersmeier A."/>
            <person name="Kalinowski J."/>
            <person name="Ruckert C."/>
        </authorList>
    </citation>
    <scope>NUCLEOTIDE SEQUENCE</scope>
    <source>
        <strain evidence="4">CGMCC 1.16012</strain>
    </source>
</reference>
<evidence type="ECO:0000256" key="1">
    <source>
        <dbReference type="ARBA" id="ARBA00004196"/>
    </source>
</evidence>
<comment type="caution">
    <text evidence="4">The sequence shown here is derived from an EMBL/GenBank/DDBJ whole genome shotgun (WGS) entry which is preliminary data.</text>
</comment>
<accession>A0A917AI32</accession>
<dbReference type="Proteomes" id="UP000606730">
    <property type="component" value="Unassembled WGS sequence"/>
</dbReference>
<evidence type="ECO:0000259" key="3">
    <source>
        <dbReference type="Pfam" id="PF07940"/>
    </source>
</evidence>
<organism evidence="4 5">
    <name type="scientific">Actibacterium pelagium</name>
    <dbReference type="NCBI Taxonomy" id="2029103"/>
    <lineage>
        <taxon>Bacteria</taxon>
        <taxon>Pseudomonadati</taxon>
        <taxon>Pseudomonadota</taxon>
        <taxon>Alphaproteobacteria</taxon>
        <taxon>Rhodobacterales</taxon>
        <taxon>Roseobacteraceae</taxon>
        <taxon>Actibacterium</taxon>
    </lineage>
</organism>
<evidence type="ECO:0000256" key="2">
    <source>
        <dbReference type="SAM" id="MobiDB-lite"/>
    </source>
</evidence>
<feature type="domain" description="Heparinase II/III-like C-terminal" evidence="3">
    <location>
        <begin position="302"/>
        <end position="552"/>
    </location>
</feature>
<dbReference type="EMBL" id="BMKN01000002">
    <property type="protein sequence ID" value="GGE53587.1"/>
    <property type="molecule type" value="Genomic_DNA"/>
</dbReference>